<proteinExistence type="predicted"/>
<dbReference type="SUPFAM" id="SSF50978">
    <property type="entry name" value="WD40 repeat-like"/>
    <property type="match status" value="1"/>
</dbReference>
<keyword evidence="1 3" id="KW-0853">WD repeat</keyword>
<dbReference type="Pfam" id="PF00400">
    <property type="entry name" value="WD40"/>
    <property type="match status" value="3"/>
</dbReference>
<dbReference type="Proteomes" id="UP000037069">
    <property type="component" value="Unassembled WGS sequence"/>
</dbReference>
<feature type="repeat" description="WD" evidence="3">
    <location>
        <begin position="129"/>
        <end position="170"/>
    </location>
</feature>
<dbReference type="AlphaFoldDB" id="A0A0L0CAQ3"/>
<dbReference type="PANTHER" id="PTHR19847:SF7">
    <property type="entry name" value="DDB1- AND CUL4-ASSOCIATED FACTOR 11"/>
    <property type="match status" value="1"/>
</dbReference>
<keyword evidence="6" id="KW-1185">Reference proteome</keyword>
<dbReference type="PANTHER" id="PTHR19847">
    <property type="entry name" value="DDB1- AND CUL4-ASSOCIATED FACTOR 11"/>
    <property type="match status" value="1"/>
</dbReference>
<dbReference type="SMART" id="SM00320">
    <property type="entry name" value="WD40"/>
    <property type="match status" value="6"/>
</dbReference>
<accession>A0A0L0CAQ3</accession>
<dbReference type="InterPro" id="IPR019775">
    <property type="entry name" value="WD40_repeat_CS"/>
</dbReference>
<dbReference type="PRINTS" id="PR00320">
    <property type="entry name" value="GPROTEINBRPT"/>
</dbReference>
<feature type="region of interest" description="Disordered" evidence="4">
    <location>
        <begin position="485"/>
        <end position="523"/>
    </location>
</feature>
<dbReference type="Gene3D" id="2.130.10.10">
    <property type="entry name" value="YVTN repeat-like/Quinoprotein amine dehydrogenase"/>
    <property type="match status" value="3"/>
</dbReference>
<dbReference type="PROSITE" id="PS50294">
    <property type="entry name" value="WD_REPEATS_REGION"/>
    <property type="match status" value="1"/>
</dbReference>
<evidence type="ECO:0000256" key="2">
    <source>
        <dbReference type="ARBA" id="ARBA00022737"/>
    </source>
</evidence>
<evidence type="ECO:0000256" key="4">
    <source>
        <dbReference type="SAM" id="MobiDB-lite"/>
    </source>
</evidence>
<feature type="compositionally biased region" description="Basic and acidic residues" evidence="4">
    <location>
        <begin position="487"/>
        <end position="496"/>
    </location>
</feature>
<evidence type="ECO:0000256" key="1">
    <source>
        <dbReference type="ARBA" id="ARBA00022574"/>
    </source>
</evidence>
<dbReference type="STRING" id="7375.A0A0L0CAQ3"/>
<organism evidence="5 6">
    <name type="scientific">Lucilia cuprina</name>
    <name type="common">Green bottle fly</name>
    <name type="synonym">Australian sheep blowfly</name>
    <dbReference type="NCBI Taxonomy" id="7375"/>
    <lineage>
        <taxon>Eukaryota</taxon>
        <taxon>Metazoa</taxon>
        <taxon>Ecdysozoa</taxon>
        <taxon>Arthropoda</taxon>
        <taxon>Hexapoda</taxon>
        <taxon>Insecta</taxon>
        <taxon>Pterygota</taxon>
        <taxon>Neoptera</taxon>
        <taxon>Endopterygota</taxon>
        <taxon>Diptera</taxon>
        <taxon>Brachycera</taxon>
        <taxon>Muscomorpha</taxon>
        <taxon>Oestroidea</taxon>
        <taxon>Calliphoridae</taxon>
        <taxon>Luciliinae</taxon>
        <taxon>Lucilia</taxon>
    </lineage>
</organism>
<sequence length="523" mass="60464">MGNNITYELEDFDDYVSDDSSLSLDNGNLSFAYSMVLTQIEREDRKEMPPVIRKKPDLRIFRHTMMYKEIKALSGFPANSKKPNERWCLARGLMKRENGLSVCKRGAFSLNQQRRIGNFFVPNKKVDRLMSLDSKIYICKFNNDGSRLITASQDGTVRIFDASKGTYNRIQRFKVRYLNWSILDIDFSPCGRFFTYSTWEDAFHVSPMEGDGTDAENYSIGNDRYRTGMFSVRFSPCGRNLIGGLTDSKIIVCDRETRHVNTIRTDNSSVDINAISYVSDQDPNLIVSGCHNGIIKLWDLRCSSGCSHRSTKASSVFLGHFDSITYIDPRNDGHYMLSNSKDQSIKIWDLRQPTPKSKIRSPPNAPLIDWDYRANQVPREYYNPTKVLDGDVSVMTYRGHRVTKTLLRARFSPAIQTGQRYIYTGCSTGRIIIYDVLTGHIKEAIESHRHVIRDLHWHPIRDEIVSGSWDYQVNLNMYKNKPNLKRSSTEEIERPLRRSRRIAHRKGELEAEEEEEEDDENDF</sequence>
<dbReference type="InterPro" id="IPR051859">
    <property type="entry name" value="DCAF"/>
</dbReference>
<dbReference type="InterPro" id="IPR001680">
    <property type="entry name" value="WD40_rpt"/>
</dbReference>
<dbReference type="OMA" id="GCLYTYD"/>
<evidence type="ECO:0000313" key="6">
    <source>
        <dbReference type="Proteomes" id="UP000037069"/>
    </source>
</evidence>
<dbReference type="PROSITE" id="PS50082">
    <property type="entry name" value="WD_REPEATS_2"/>
    <property type="match status" value="2"/>
</dbReference>
<reference evidence="5 6" key="1">
    <citation type="journal article" date="2015" name="Nat. Commun.">
        <title>Lucilia cuprina genome unlocks parasitic fly biology to underpin future interventions.</title>
        <authorList>
            <person name="Anstead C.A."/>
            <person name="Korhonen P.K."/>
            <person name="Young N.D."/>
            <person name="Hall R.S."/>
            <person name="Jex A.R."/>
            <person name="Murali S.C."/>
            <person name="Hughes D.S."/>
            <person name="Lee S.F."/>
            <person name="Perry T."/>
            <person name="Stroehlein A.J."/>
            <person name="Ansell B.R."/>
            <person name="Breugelmans B."/>
            <person name="Hofmann A."/>
            <person name="Qu J."/>
            <person name="Dugan S."/>
            <person name="Lee S.L."/>
            <person name="Chao H."/>
            <person name="Dinh H."/>
            <person name="Han Y."/>
            <person name="Doddapaneni H.V."/>
            <person name="Worley K.C."/>
            <person name="Muzny D.M."/>
            <person name="Ioannidis P."/>
            <person name="Waterhouse R.M."/>
            <person name="Zdobnov E.M."/>
            <person name="James P.J."/>
            <person name="Bagnall N.H."/>
            <person name="Kotze A.C."/>
            <person name="Gibbs R.A."/>
            <person name="Richards S."/>
            <person name="Batterham P."/>
            <person name="Gasser R.B."/>
        </authorList>
    </citation>
    <scope>NUCLEOTIDE SEQUENCE [LARGE SCALE GENOMIC DNA]</scope>
    <source>
        <strain evidence="5 6">LS</strain>
        <tissue evidence="5">Full body</tissue>
    </source>
</reference>
<comment type="caution">
    <text evidence="5">The sequence shown here is derived from an EMBL/GenBank/DDBJ whole genome shotgun (WGS) entry which is preliminary data.</text>
</comment>
<dbReference type="EMBL" id="JRES01000678">
    <property type="protein sequence ID" value="KNC29315.1"/>
    <property type="molecule type" value="Genomic_DNA"/>
</dbReference>
<dbReference type="OrthoDB" id="63070at2759"/>
<gene>
    <name evidence="5" type="ORF">FF38_02422</name>
</gene>
<feature type="repeat" description="WD" evidence="3">
    <location>
        <begin position="317"/>
        <end position="358"/>
    </location>
</feature>
<dbReference type="GO" id="GO:0080008">
    <property type="term" value="C:Cul4-RING E3 ubiquitin ligase complex"/>
    <property type="evidence" value="ECO:0007669"/>
    <property type="project" value="TreeGrafter"/>
</dbReference>
<dbReference type="PROSITE" id="PS00678">
    <property type="entry name" value="WD_REPEATS_1"/>
    <property type="match status" value="1"/>
</dbReference>
<evidence type="ECO:0000256" key="3">
    <source>
        <dbReference type="PROSITE-ProRule" id="PRU00221"/>
    </source>
</evidence>
<evidence type="ECO:0000313" key="5">
    <source>
        <dbReference type="EMBL" id="KNC29315.1"/>
    </source>
</evidence>
<dbReference type="InterPro" id="IPR020472">
    <property type="entry name" value="WD40_PAC1"/>
</dbReference>
<dbReference type="GO" id="GO:0043161">
    <property type="term" value="P:proteasome-mediated ubiquitin-dependent protein catabolic process"/>
    <property type="evidence" value="ECO:0007669"/>
    <property type="project" value="TreeGrafter"/>
</dbReference>
<keyword evidence="2" id="KW-0677">Repeat</keyword>
<protein>
    <submittedName>
        <fullName evidence="5">Uncharacterized protein</fullName>
    </submittedName>
</protein>
<dbReference type="InterPro" id="IPR036322">
    <property type="entry name" value="WD40_repeat_dom_sf"/>
</dbReference>
<name>A0A0L0CAQ3_LUCCU</name>
<feature type="compositionally biased region" description="Acidic residues" evidence="4">
    <location>
        <begin position="510"/>
        <end position="523"/>
    </location>
</feature>
<dbReference type="InterPro" id="IPR015943">
    <property type="entry name" value="WD40/YVTN_repeat-like_dom_sf"/>
</dbReference>